<evidence type="ECO:0000313" key="2">
    <source>
        <dbReference type="Proteomes" id="UP000004524"/>
    </source>
</evidence>
<gene>
    <name evidence="1" type="ORF">PBR_0191</name>
</gene>
<accession>D8DV37</accession>
<dbReference type="AlphaFoldDB" id="D8DV37"/>
<organism evidence="1 2">
    <name type="scientific">Segatella baroniae B14</name>
    <dbReference type="NCBI Taxonomy" id="752555"/>
    <lineage>
        <taxon>Bacteria</taxon>
        <taxon>Pseudomonadati</taxon>
        <taxon>Bacteroidota</taxon>
        <taxon>Bacteroidia</taxon>
        <taxon>Bacteroidales</taxon>
        <taxon>Prevotellaceae</taxon>
        <taxon>Segatella</taxon>
    </lineage>
</organism>
<dbReference type="Proteomes" id="UP000004524">
    <property type="component" value="Unassembled WGS sequence"/>
</dbReference>
<proteinExistence type="predicted"/>
<reference evidence="1 2" key="1">
    <citation type="journal article" date="2010" name="Microb. Ecol.">
        <title>Comparative genome analysis of Prevotella ruminicola and Prevotella bryantii: insights into their environmental niche.</title>
        <authorList>
            <consortium name="North American Consortium for Rumen Bacteria"/>
            <person name="Purushe J."/>
            <person name="Fouts D.E."/>
            <person name="Morrison M."/>
            <person name="White B.A."/>
            <person name="Mackie R.I."/>
            <person name="Coutinho P.M."/>
            <person name="Henrissat B."/>
            <person name="Nelson K.E."/>
        </authorList>
    </citation>
    <scope>NUCLEOTIDE SEQUENCE [LARGE SCALE GENOMIC DNA]</scope>
    <source>
        <strain evidence="1 2">B14</strain>
    </source>
</reference>
<protein>
    <submittedName>
        <fullName evidence="1">Uncharacterized protein</fullName>
    </submittedName>
</protein>
<evidence type="ECO:0000313" key="1">
    <source>
        <dbReference type="EMBL" id="EFI72691.1"/>
    </source>
</evidence>
<name>D8DV37_9BACT</name>
<dbReference type="EMBL" id="ADWO01000031">
    <property type="protein sequence ID" value="EFI72691.1"/>
    <property type="molecule type" value="Genomic_DNA"/>
</dbReference>
<keyword evidence="2" id="KW-1185">Reference proteome</keyword>
<sequence length="49" mass="5806">MLITSVQPDTKQMRIVRDAISKFHGEENFEEDYHYSWLPYTDSTNIGQN</sequence>
<comment type="caution">
    <text evidence="1">The sequence shown here is derived from an EMBL/GenBank/DDBJ whole genome shotgun (WGS) entry which is preliminary data.</text>
</comment>